<evidence type="ECO:0000259" key="7">
    <source>
        <dbReference type="Pfam" id="PF00370"/>
    </source>
</evidence>
<evidence type="ECO:0000259" key="8">
    <source>
        <dbReference type="Pfam" id="PF02782"/>
    </source>
</evidence>
<keyword evidence="6" id="KW-0119">Carbohydrate metabolism</keyword>
<evidence type="ECO:0000256" key="1">
    <source>
        <dbReference type="ARBA" id="ARBA00009156"/>
    </source>
</evidence>
<dbReference type="Pfam" id="PF02782">
    <property type="entry name" value="FGGY_C"/>
    <property type="match status" value="1"/>
</dbReference>
<dbReference type="EMBL" id="RAQO01000004">
    <property type="protein sequence ID" value="RKF20080.1"/>
    <property type="molecule type" value="Genomic_DNA"/>
</dbReference>
<dbReference type="Pfam" id="PF00370">
    <property type="entry name" value="FGGY_N"/>
    <property type="match status" value="1"/>
</dbReference>
<dbReference type="InterPro" id="IPR006000">
    <property type="entry name" value="Xylulokinase"/>
</dbReference>
<keyword evidence="2 6" id="KW-0808">Transferase</keyword>
<evidence type="ECO:0000256" key="5">
    <source>
        <dbReference type="ARBA" id="ARBA00022840"/>
    </source>
</evidence>
<feature type="domain" description="Carbohydrate kinase FGGY C-terminal" evidence="8">
    <location>
        <begin position="257"/>
        <end position="438"/>
    </location>
</feature>
<evidence type="ECO:0000256" key="6">
    <source>
        <dbReference type="RuleBase" id="RU364073"/>
    </source>
</evidence>
<dbReference type="InterPro" id="IPR050406">
    <property type="entry name" value="FGGY_Carb_Kinase"/>
</dbReference>
<evidence type="ECO:0000256" key="4">
    <source>
        <dbReference type="ARBA" id="ARBA00022777"/>
    </source>
</evidence>
<dbReference type="CDD" id="cd07809">
    <property type="entry name" value="ASKHA_NBD_FGGY_BaXK-like"/>
    <property type="match status" value="1"/>
</dbReference>
<dbReference type="InterPro" id="IPR018485">
    <property type="entry name" value="FGGY_C"/>
</dbReference>
<comment type="catalytic activity">
    <reaction evidence="6">
        <text>D-xylulose + ATP = D-xylulose 5-phosphate + ADP + H(+)</text>
        <dbReference type="Rhea" id="RHEA:10964"/>
        <dbReference type="ChEBI" id="CHEBI:15378"/>
        <dbReference type="ChEBI" id="CHEBI:17140"/>
        <dbReference type="ChEBI" id="CHEBI:30616"/>
        <dbReference type="ChEBI" id="CHEBI:57737"/>
        <dbReference type="ChEBI" id="CHEBI:456216"/>
        <dbReference type="EC" id="2.7.1.17"/>
    </reaction>
</comment>
<comment type="similarity">
    <text evidence="1 6">Belongs to the FGGY kinase family.</text>
</comment>
<dbReference type="InterPro" id="IPR043129">
    <property type="entry name" value="ATPase_NBD"/>
</dbReference>
<dbReference type="RefSeq" id="WP_120354084.1">
    <property type="nucleotide sequence ID" value="NZ_RAQO01000004.1"/>
</dbReference>
<dbReference type="Gene3D" id="3.30.420.40">
    <property type="match status" value="2"/>
</dbReference>
<keyword evidence="5 6" id="KW-0067">ATP-binding</keyword>
<dbReference type="PIRSF" id="PIRSF000538">
    <property type="entry name" value="GlpK"/>
    <property type="match status" value="1"/>
</dbReference>
<name>A0A420EHE1_9ALTE</name>
<dbReference type="PANTHER" id="PTHR43095">
    <property type="entry name" value="SUGAR KINASE"/>
    <property type="match status" value="1"/>
</dbReference>
<reference evidence="9 10" key="1">
    <citation type="submission" date="2018-09" db="EMBL/GenBank/DDBJ databases">
        <authorList>
            <person name="Wang Z."/>
        </authorList>
    </citation>
    <scope>NUCLEOTIDE SEQUENCE [LARGE SCALE GENOMIC DNA]</scope>
    <source>
        <strain evidence="9 10">ALS 81</strain>
    </source>
</reference>
<protein>
    <recommendedName>
        <fullName evidence="6">Xylulose kinase</fullName>
        <shortName evidence="6">Xylulokinase</shortName>
        <ecNumber evidence="6">2.7.1.17</ecNumber>
    </recommendedName>
</protein>
<dbReference type="InterPro" id="IPR018484">
    <property type="entry name" value="FGGY_N"/>
</dbReference>
<accession>A0A420EHE1</accession>
<dbReference type="AlphaFoldDB" id="A0A420EHE1"/>
<dbReference type="OrthoDB" id="9805576at2"/>
<keyword evidence="4 6" id="KW-0418">Kinase</keyword>
<feature type="domain" description="Carbohydrate kinase FGGY N-terminal" evidence="7">
    <location>
        <begin position="1"/>
        <end position="246"/>
    </location>
</feature>
<dbReference type="GO" id="GO:0042732">
    <property type="term" value="P:D-xylose metabolic process"/>
    <property type="evidence" value="ECO:0007669"/>
    <property type="project" value="UniProtKB-KW"/>
</dbReference>
<evidence type="ECO:0000256" key="3">
    <source>
        <dbReference type="ARBA" id="ARBA00022741"/>
    </source>
</evidence>
<keyword evidence="10" id="KW-1185">Reference proteome</keyword>
<dbReference type="EC" id="2.7.1.17" evidence="6"/>
<organism evidence="9 10">
    <name type="scientific">Alginatibacterium sediminis</name>
    <dbReference type="NCBI Taxonomy" id="2164068"/>
    <lineage>
        <taxon>Bacteria</taxon>
        <taxon>Pseudomonadati</taxon>
        <taxon>Pseudomonadota</taxon>
        <taxon>Gammaproteobacteria</taxon>
        <taxon>Alteromonadales</taxon>
        <taxon>Alteromonadaceae</taxon>
        <taxon>Alginatibacterium</taxon>
    </lineage>
</organism>
<dbReference type="GO" id="GO:0005524">
    <property type="term" value="F:ATP binding"/>
    <property type="evidence" value="ECO:0007669"/>
    <property type="project" value="UniProtKB-KW"/>
</dbReference>
<evidence type="ECO:0000256" key="2">
    <source>
        <dbReference type="ARBA" id="ARBA00022679"/>
    </source>
</evidence>
<dbReference type="InterPro" id="IPR000577">
    <property type="entry name" value="Carb_kinase_FGGY"/>
</dbReference>
<keyword evidence="6" id="KW-0859">Xylose metabolism</keyword>
<gene>
    <name evidence="6 9" type="primary">xylB</name>
    <name evidence="9" type="ORF">DBZ36_06420</name>
</gene>
<dbReference type="SUPFAM" id="SSF53067">
    <property type="entry name" value="Actin-like ATPase domain"/>
    <property type="match status" value="2"/>
</dbReference>
<sequence length="496" mass="54021">MYIGIDCGTQGTKAIVWDPKRGVLGRSYHSYGIIQDGSGKQEQHPHWWFDATRAAISAALADSKVDGLDIKALSISGQQHGLVVLDKHSKVIRPAKLWCDTQTTDALTRFEQQLLPNRFVDLIGIQVPVAFTIAKLAWLKENEPTNFNQISKILLPHDYLNYMFTGQYKCEAGDASGTGYFDTRSKHWNTEVLKVLGLPSSCELPELIESHQAHGQIKPTLAASLGLNPKLIIGSGGGDNMMAAIGSANVVPGMLTLSLGTSGTAYTFSNEQVSSANFPDINAFCSSNNAYLPLISTMNVTSATSKMNQLLDSSLTTFETNLRTTPIGSKGLVVFPYFIGARLPNLPKANGSIMGINDQNLNSACLQRATVEAICFNLWHGIQLLIKSGLCISRATVIGGGANSAAWRQMVADICNLEVVSPLETELGALGAAIQACWCSRLLQSEQVSLQDLCEQAVQLDPSKNAKPIHENVEMYKGLYQQYQEMLHKHYLVNED</sequence>
<dbReference type="NCBIfam" id="TIGR01312">
    <property type="entry name" value="XylB"/>
    <property type="match status" value="1"/>
</dbReference>
<proteinExistence type="inferred from homology"/>
<comment type="caution">
    <text evidence="9">The sequence shown here is derived from an EMBL/GenBank/DDBJ whole genome shotgun (WGS) entry which is preliminary data.</text>
</comment>
<evidence type="ECO:0000313" key="10">
    <source>
        <dbReference type="Proteomes" id="UP000286482"/>
    </source>
</evidence>
<dbReference type="GO" id="GO:0005997">
    <property type="term" value="P:xylulose metabolic process"/>
    <property type="evidence" value="ECO:0007669"/>
    <property type="project" value="InterPro"/>
</dbReference>
<dbReference type="Proteomes" id="UP000286482">
    <property type="component" value="Unassembled WGS sequence"/>
</dbReference>
<evidence type="ECO:0000313" key="9">
    <source>
        <dbReference type="EMBL" id="RKF20080.1"/>
    </source>
</evidence>
<dbReference type="PANTHER" id="PTHR43095:SF5">
    <property type="entry name" value="XYLULOSE KINASE"/>
    <property type="match status" value="1"/>
</dbReference>
<dbReference type="GO" id="GO:0004856">
    <property type="term" value="F:D-xylulokinase activity"/>
    <property type="evidence" value="ECO:0007669"/>
    <property type="project" value="UniProtKB-EC"/>
</dbReference>
<keyword evidence="3 6" id="KW-0547">Nucleotide-binding</keyword>